<proteinExistence type="inferred from homology"/>
<dbReference type="Pfam" id="PF01554">
    <property type="entry name" value="MatE"/>
    <property type="match status" value="2"/>
</dbReference>
<feature type="transmembrane region" description="Helical" evidence="6">
    <location>
        <begin position="9"/>
        <end position="29"/>
    </location>
</feature>
<dbReference type="AlphaFoldDB" id="A0A380MNU4"/>
<evidence type="ECO:0000256" key="2">
    <source>
        <dbReference type="ARBA" id="ARBA00010199"/>
    </source>
</evidence>
<feature type="transmembrane region" description="Helical" evidence="6">
    <location>
        <begin position="86"/>
        <end position="112"/>
    </location>
</feature>
<feature type="transmembrane region" description="Helical" evidence="6">
    <location>
        <begin position="316"/>
        <end position="340"/>
    </location>
</feature>
<dbReference type="PANTHER" id="PTHR42893">
    <property type="entry name" value="PROTEIN DETOXIFICATION 44, CHLOROPLASTIC-RELATED"/>
    <property type="match status" value="1"/>
</dbReference>
<comment type="subcellular location">
    <subcellularLocation>
        <location evidence="1">Membrane</location>
        <topology evidence="1">Multi-pass membrane protein</topology>
    </subcellularLocation>
</comment>
<feature type="transmembrane region" description="Helical" evidence="6">
    <location>
        <begin position="352"/>
        <end position="371"/>
    </location>
</feature>
<name>A0A380MNU4_9GAMM</name>
<dbReference type="GO" id="GO:0042910">
    <property type="term" value="F:xenobiotic transmembrane transporter activity"/>
    <property type="evidence" value="ECO:0007669"/>
    <property type="project" value="InterPro"/>
</dbReference>
<keyword evidence="4 6" id="KW-1133">Transmembrane helix</keyword>
<dbReference type="OrthoDB" id="9789527at2"/>
<evidence type="ECO:0000256" key="6">
    <source>
        <dbReference type="SAM" id="Phobius"/>
    </source>
</evidence>
<comment type="similarity">
    <text evidence="2">Belongs to the multi antimicrobial extrusion (MATE) (TC 2.A.66.1) family.</text>
</comment>
<dbReference type="InterPro" id="IPR002528">
    <property type="entry name" value="MATE_fam"/>
</dbReference>
<dbReference type="GO" id="GO:0005886">
    <property type="term" value="C:plasma membrane"/>
    <property type="evidence" value="ECO:0007669"/>
    <property type="project" value="TreeGrafter"/>
</dbReference>
<dbReference type="RefSeq" id="WP_072576768.1">
    <property type="nucleotide sequence ID" value="NZ_LWHB01000098.1"/>
</dbReference>
<organism evidence="7 8">
    <name type="scientific">Suttonella ornithocola</name>
    <dbReference type="NCBI Taxonomy" id="279832"/>
    <lineage>
        <taxon>Bacteria</taxon>
        <taxon>Pseudomonadati</taxon>
        <taxon>Pseudomonadota</taxon>
        <taxon>Gammaproteobacteria</taxon>
        <taxon>Cardiobacteriales</taxon>
        <taxon>Cardiobacteriaceae</taxon>
        <taxon>Suttonella</taxon>
    </lineage>
</organism>
<feature type="transmembrane region" description="Helical" evidence="6">
    <location>
        <begin position="188"/>
        <end position="208"/>
    </location>
</feature>
<evidence type="ECO:0000313" key="7">
    <source>
        <dbReference type="EMBL" id="SUO94295.1"/>
    </source>
</evidence>
<gene>
    <name evidence="7" type="ORF">NCTC13337_00659</name>
</gene>
<feature type="transmembrane region" description="Helical" evidence="6">
    <location>
        <begin position="164"/>
        <end position="182"/>
    </location>
</feature>
<feature type="transmembrane region" description="Helical" evidence="6">
    <location>
        <begin position="41"/>
        <end position="65"/>
    </location>
</feature>
<evidence type="ECO:0000313" key="8">
    <source>
        <dbReference type="Proteomes" id="UP000254601"/>
    </source>
</evidence>
<dbReference type="Proteomes" id="UP000254601">
    <property type="component" value="Unassembled WGS sequence"/>
</dbReference>
<evidence type="ECO:0000256" key="4">
    <source>
        <dbReference type="ARBA" id="ARBA00022989"/>
    </source>
</evidence>
<accession>A0A380MNU4</accession>
<reference evidence="7 8" key="1">
    <citation type="submission" date="2018-06" db="EMBL/GenBank/DDBJ databases">
        <authorList>
            <consortium name="Pathogen Informatics"/>
            <person name="Doyle S."/>
        </authorList>
    </citation>
    <scope>NUCLEOTIDE SEQUENCE [LARGE SCALE GENOMIC DNA]</scope>
    <source>
        <strain evidence="7 8">NCTC13337</strain>
    </source>
</reference>
<sequence length="437" mass="48423">MSEISYRRIAVIALPVIAANVLLPLQGIIDTAIVGHFSSAAPLSGLGLANTVFTMLYVSFNFLQYATSGQSAQALGQQDYRQLQRILWRAFILVAMIGTVLLLFRPLVIGLAKSYFSASEATENAMASYIHLRLYSVYAELALYSTLGWFAGQSRSFAILIQQAVLTFSNILLSLWLVYGWHLGIKGVALGTVCANYLALGVSLVLVYRAQHSHQLFFFRPDWQRIFQWQEIRVLLSLNRDLFIRTAMLVLCLSWFQRLASALADDVLAANIVLMQLLNIATYALDGVAVAAEGLTGQAIGENKSNKLQQVIQKTLISGGVLAFGITAIYAFIVPLYVGWMTDNEAVQSTAQHYWLWAVFLPLSGVWGYLLDGYYFGATKANILRNAMIGVALCIVPVSYLLRFVLDNQGIWLGIHLFLLLRAAFLLPHLQKRLLGA</sequence>
<evidence type="ECO:0000256" key="3">
    <source>
        <dbReference type="ARBA" id="ARBA00022692"/>
    </source>
</evidence>
<dbReference type="InterPro" id="IPR044644">
    <property type="entry name" value="DinF-like"/>
</dbReference>
<feature type="transmembrane region" description="Helical" evidence="6">
    <location>
        <begin position="383"/>
        <end position="405"/>
    </location>
</feature>
<keyword evidence="3 6" id="KW-0812">Transmembrane</keyword>
<evidence type="ECO:0000256" key="1">
    <source>
        <dbReference type="ARBA" id="ARBA00004141"/>
    </source>
</evidence>
<dbReference type="GO" id="GO:0015297">
    <property type="term" value="F:antiporter activity"/>
    <property type="evidence" value="ECO:0007669"/>
    <property type="project" value="InterPro"/>
</dbReference>
<evidence type="ECO:0000256" key="5">
    <source>
        <dbReference type="ARBA" id="ARBA00023136"/>
    </source>
</evidence>
<protein>
    <submittedName>
        <fullName evidence="7">DNA-damage-inducible SOS response protein</fullName>
    </submittedName>
</protein>
<dbReference type="PANTHER" id="PTHR42893:SF46">
    <property type="entry name" value="PROTEIN DETOXIFICATION 44, CHLOROPLASTIC"/>
    <property type="match status" value="1"/>
</dbReference>
<keyword evidence="8" id="KW-1185">Reference proteome</keyword>
<dbReference type="NCBIfam" id="TIGR00797">
    <property type="entry name" value="matE"/>
    <property type="match status" value="1"/>
</dbReference>
<feature type="transmembrane region" description="Helical" evidence="6">
    <location>
        <begin position="132"/>
        <end position="152"/>
    </location>
</feature>
<keyword evidence="5 6" id="KW-0472">Membrane</keyword>
<dbReference type="EMBL" id="UHIC01000001">
    <property type="protein sequence ID" value="SUO94295.1"/>
    <property type="molecule type" value="Genomic_DNA"/>
</dbReference>
<dbReference type="CDD" id="cd13136">
    <property type="entry name" value="MATE_DinF_like"/>
    <property type="match status" value="1"/>
</dbReference>
<feature type="transmembrane region" description="Helical" evidence="6">
    <location>
        <begin position="411"/>
        <end position="430"/>
    </location>
</feature>